<keyword evidence="2" id="KW-1133">Transmembrane helix</keyword>
<organism evidence="3 4">
    <name type="scientific">Oryzias latipes</name>
    <name type="common">Japanese rice fish</name>
    <name type="synonym">Japanese killifish</name>
    <dbReference type="NCBI Taxonomy" id="8090"/>
    <lineage>
        <taxon>Eukaryota</taxon>
        <taxon>Metazoa</taxon>
        <taxon>Chordata</taxon>
        <taxon>Craniata</taxon>
        <taxon>Vertebrata</taxon>
        <taxon>Euteleostomi</taxon>
        <taxon>Actinopterygii</taxon>
        <taxon>Neopterygii</taxon>
        <taxon>Teleostei</taxon>
        <taxon>Neoteleostei</taxon>
        <taxon>Acanthomorphata</taxon>
        <taxon>Ovalentaria</taxon>
        <taxon>Atherinomorphae</taxon>
        <taxon>Beloniformes</taxon>
        <taxon>Adrianichthyidae</taxon>
        <taxon>Oryziinae</taxon>
        <taxon>Oryzias</taxon>
    </lineage>
</organism>
<evidence type="ECO:0000313" key="4">
    <source>
        <dbReference type="Proteomes" id="UP000001038"/>
    </source>
</evidence>
<dbReference type="GeneTree" id="ENSGT00990000204198"/>
<reference evidence="3" key="3">
    <citation type="submission" date="2025-09" db="UniProtKB">
        <authorList>
            <consortium name="Ensembl"/>
        </authorList>
    </citation>
    <scope>IDENTIFICATION</scope>
    <source>
        <strain evidence="3">Hd-rR</strain>
    </source>
</reference>
<feature type="transmembrane region" description="Helical" evidence="2">
    <location>
        <begin position="16"/>
        <end position="37"/>
    </location>
</feature>
<reference evidence="3" key="2">
    <citation type="submission" date="2025-08" db="UniProtKB">
        <authorList>
            <consortium name="Ensembl"/>
        </authorList>
    </citation>
    <scope>IDENTIFICATION</scope>
    <source>
        <strain evidence="3">Hd-rR</strain>
    </source>
</reference>
<proteinExistence type="predicted"/>
<name>A0A3B3HE00_ORYLA</name>
<accession>A0A3B3HE00</accession>
<feature type="region of interest" description="Disordered" evidence="1">
    <location>
        <begin position="84"/>
        <end position="116"/>
    </location>
</feature>
<keyword evidence="2" id="KW-0812">Transmembrane</keyword>
<dbReference type="InParanoid" id="A0A3B3HE00"/>
<dbReference type="AlphaFoldDB" id="A0A3B3HE00"/>
<keyword evidence="2" id="KW-0472">Membrane</keyword>
<dbReference type="Ensembl" id="ENSORLT00000041813.1">
    <property type="protein sequence ID" value="ENSORLP00000030134.1"/>
    <property type="gene ID" value="ENSORLG00000028874.1"/>
</dbReference>
<keyword evidence="4" id="KW-1185">Reference proteome</keyword>
<dbReference type="Proteomes" id="UP000001038">
    <property type="component" value="Chromosome 15"/>
</dbReference>
<protein>
    <submittedName>
        <fullName evidence="3">Si:ch211-106f21.1</fullName>
    </submittedName>
</protein>
<evidence type="ECO:0000256" key="1">
    <source>
        <dbReference type="SAM" id="MobiDB-lite"/>
    </source>
</evidence>
<feature type="region of interest" description="Disordered" evidence="1">
    <location>
        <begin position="39"/>
        <end position="63"/>
    </location>
</feature>
<sequence length="130" mass="14346">LPRSPPLSSDLQHPEFTIMVVLGLSLLLAGIAAGLAVRRRSEQEEDYEASCVPGERLTGGRSSSAEPQLKVWRRLGSYRRSYNLSFRRPPHRRPPTADRIPPLQPPASQAGGSVEPKLTAPCLFDYVTEI</sequence>
<dbReference type="Bgee" id="ENSORLG00000028874">
    <property type="expression patterns" value="Expressed in brain and 5 other cell types or tissues"/>
</dbReference>
<reference evidence="3 4" key="1">
    <citation type="journal article" date="2007" name="Nature">
        <title>The medaka draft genome and insights into vertebrate genome evolution.</title>
        <authorList>
            <person name="Kasahara M."/>
            <person name="Naruse K."/>
            <person name="Sasaki S."/>
            <person name="Nakatani Y."/>
            <person name="Qu W."/>
            <person name="Ahsan B."/>
            <person name="Yamada T."/>
            <person name="Nagayasu Y."/>
            <person name="Doi K."/>
            <person name="Kasai Y."/>
            <person name="Jindo T."/>
            <person name="Kobayashi D."/>
            <person name="Shimada A."/>
            <person name="Toyoda A."/>
            <person name="Kuroki Y."/>
            <person name="Fujiyama A."/>
            <person name="Sasaki T."/>
            <person name="Shimizu A."/>
            <person name="Asakawa S."/>
            <person name="Shimizu N."/>
            <person name="Hashimoto S."/>
            <person name="Yang J."/>
            <person name="Lee Y."/>
            <person name="Matsushima K."/>
            <person name="Sugano S."/>
            <person name="Sakaizumi M."/>
            <person name="Narita T."/>
            <person name="Ohishi K."/>
            <person name="Haga S."/>
            <person name="Ohta F."/>
            <person name="Nomoto H."/>
            <person name="Nogata K."/>
            <person name="Morishita T."/>
            <person name="Endo T."/>
            <person name="Shin-I T."/>
            <person name="Takeda H."/>
            <person name="Morishita S."/>
            <person name="Kohara Y."/>
        </authorList>
    </citation>
    <scope>NUCLEOTIDE SEQUENCE [LARGE SCALE GENOMIC DNA]</scope>
    <source>
        <strain evidence="3 4">Hd-rR</strain>
    </source>
</reference>
<evidence type="ECO:0000313" key="3">
    <source>
        <dbReference type="Ensembl" id="ENSORLP00000030134.1"/>
    </source>
</evidence>
<evidence type="ECO:0000256" key="2">
    <source>
        <dbReference type="SAM" id="Phobius"/>
    </source>
</evidence>